<dbReference type="Proteomes" id="UP001153709">
    <property type="component" value="Unassembled WGS sequence"/>
</dbReference>
<dbReference type="EMBL" id="CAKJVB030000001">
    <property type="protein sequence ID" value="CAH1223056.1"/>
    <property type="molecule type" value="Genomic_DNA"/>
</dbReference>
<dbReference type="PANTHER" id="PTHR33053">
    <property type="entry name" value="PROTEIN, PUTATIVE-RELATED"/>
    <property type="match status" value="1"/>
</dbReference>
<dbReference type="OrthoDB" id="10053513at2759"/>
<sequence>MMPYKAVVGKRQFYRRLKKRREIICKDLNSEKLLTKVNYENANVKNDTDNLNTDVSVGCETSHNSLGTPNILNSNDCLLNETLQLNTLVPCKHDTTVFEFVPENSQYSNKLGICQELRNWVIRSGSLPHNSVTYLLHVLSKYHPELPLDCRTLLKTPTKTLMRPLNKGNYCHLGISTALENFLLRNPKFTESVIEIAFNIDGLPLYKSCNSQLWPILGQIKNFNSKPFSIGIFYGSSKPQPLNLFLDDFISELKHLIDNTFCFKGKLYEIKVFAFICDAPARSFLKCIKSHNGYSSCEKCIEVGDYIDGRIVLKSVTSQKRTDDSFLRQTDDDHHTGISPLVKLSIGLVSKFPIDYIHTVCLGVVRKLLHTWTSGPLKVRLCSFKVQKISETLEHFCKSIPIEFNRKSRSLSELARWKATEFRTFLLYLGPVVLKGTIPVAIYEHFLLLHCAISILISKQRLSDIGVNYADTLLKTFVTHCSKIYGQIYLVYNIHYFCHLSDDVLHYGPLDQFSAFPFENALNQIKRLVKSTTNPLAQICNRLIEANSVILEPNEIKKTQLKMKHCSGPLLSKHLFSVQYKQVIFSEITLSIISHSNADCYIMYNSDIMQIQNIVCDNQKLVKIITRVFKSKSAWYNYPFSSERLNIYLVSDLSENLTIWPLNENVIVKCIVLQLDDNQWVSFPIVHSLNEHNK</sequence>
<evidence type="ECO:0000313" key="2">
    <source>
        <dbReference type="Proteomes" id="UP001153709"/>
    </source>
</evidence>
<organism evidence="1 2">
    <name type="scientific">Diabrotica balteata</name>
    <name type="common">Banded cucumber beetle</name>
    <dbReference type="NCBI Taxonomy" id="107213"/>
    <lineage>
        <taxon>Eukaryota</taxon>
        <taxon>Metazoa</taxon>
        <taxon>Ecdysozoa</taxon>
        <taxon>Arthropoda</taxon>
        <taxon>Hexapoda</taxon>
        <taxon>Insecta</taxon>
        <taxon>Pterygota</taxon>
        <taxon>Neoptera</taxon>
        <taxon>Endopterygota</taxon>
        <taxon>Coleoptera</taxon>
        <taxon>Polyphaga</taxon>
        <taxon>Cucujiformia</taxon>
        <taxon>Chrysomeloidea</taxon>
        <taxon>Chrysomelidae</taxon>
        <taxon>Galerucinae</taxon>
        <taxon>Diabroticina</taxon>
        <taxon>Diabroticites</taxon>
        <taxon>Diabrotica</taxon>
    </lineage>
</organism>
<evidence type="ECO:0008006" key="3">
    <source>
        <dbReference type="Google" id="ProtNLM"/>
    </source>
</evidence>
<proteinExistence type="predicted"/>
<evidence type="ECO:0000313" key="1">
    <source>
        <dbReference type="EMBL" id="CAH1223056.1"/>
    </source>
</evidence>
<protein>
    <recommendedName>
        <fullName evidence="3">Transposase domain-containing protein</fullName>
    </recommendedName>
</protein>
<dbReference type="PANTHER" id="PTHR33053:SF24">
    <property type="entry name" value="TRANSPOSASE DOMAIN-CONTAINING PROTEIN"/>
    <property type="match status" value="1"/>
</dbReference>
<name>A0A9P0GY09_DIABA</name>
<reference evidence="1" key="1">
    <citation type="submission" date="2022-01" db="EMBL/GenBank/DDBJ databases">
        <authorList>
            <person name="King R."/>
        </authorList>
    </citation>
    <scope>NUCLEOTIDE SEQUENCE</scope>
</reference>
<accession>A0A9P0GY09</accession>
<comment type="caution">
    <text evidence="1">The sequence shown here is derived from an EMBL/GenBank/DDBJ whole genome shotgun (WGS) entry which is preliminary data.</text>
</comment>
<keyword evidence="2" id="KW-1185">Reference proteome</keyword>
<dbReference type="AlphaFoldDB" id="A0A9P0GY09"/>
<gene>
    <name evidence="1" type="ORF">DIABBA_LOCUS5</name>
</gene>